<dbReference type="EMBL" id="ONZG01000001">
    <property type="protein sequence ID" value="SPJ26858.1"/>
    <property type="molecule type" value="Genomic_DNA"/>
</dbReference>
<reference evidence="8" key="1">
    <citation type="submission" date="2018-03" db="EMBL/GenBank/DDBJ databases">
        <authorList>
            <person name="Rodrigo-Torres L."/>
            <person name="Arahal R. D."/>
            <person name="Lucena T."/>
        </authorList>
    </citation>
    <scope>NUCLEOTIDE SEQUENCE [LARGE SCALE GENOMIC DNA]</scope>
    <source>
        <strain evidence="8">CECT 7615</strain>
    </source>
</reference>
<evidence type="ECO:0000256" key="2">
    <source>
        <dbReference type="ARBA" id="ARBA00022692"/>
    </source>
</evidence>
<dbReference type="AlphaFoldDB" id="A0A2R8C354"/>
<dbReference type="InterPro" id="IPR006202">
    <property type="entry name" value="Neur_chan_lig-bd"/>
</dbReference>
<sequence length="382" mass="43329">MINTPPCPLQGPVGRSHYFLHDMNILRPSKRFALLVSLLLATILLMPVQALAQGLFRSDMDRPVGTPENPLQVGIGIHIDQISFVDQKSENYGAVATIRARWHDPALAFDRDEIGRDARIVKPEAFVEYASSLPTIVPAFVIQNQQSNRWIHQSVVAIEHTGQVTYFEKSSLTLQAPYFNFKKYPFDQQQFFFEIVSVFPADVVQYTALEEFSGLGNLLGEEEWILERPNMVLSTTTGLSGAPSAKVALAFEGRRHIMYYAIRIFMPMLVLIACSWALFFLDEYRKRIEIAGANLLVFVAFNWVISDDLPKLGYLTFLDFILQWMFVVTGAIIIFSVLLRRLKTSGREEVARKLDNYAIKWIYPLGYAAIVGFAIMNYLVVA</sequence>
<proteinExistence type="predicted"/>
<name>A0A2R8C354_9RHOB</name>
<keyword evidence="8" id="KW-1185">Reference proteome</keyword>
<accession>A0A2R8C354</accession>
<dbReference type="PANTHER" id="PTHR18945">
    <property type="entry name" value="NEUROTRANSMITTER GATED ION CHANNEL"/>
    <property type="match status" value="1"/>
</dbReference>
<evidence type="ECO:0000256" key="4">
    <source>
        <dbReference type="ARBA" id="ARBA00023136"/>
    </source>
</evidence>
<keyword evidence="2 5" id="KW-0812">Transmembrane</keyword>
<dbReference type="InterPro" id="IPR038050">
    <property type="entry name" value="Neuro_actylchol_rec"/>
</dbReference>
<comment type="subcellular location">
    <subcellularLocation>
        <location evidence="1">Membrane</location>
        <topology evidence="1">Multi-pass membrane protein</topology>
    </subcellularLocation>
</comment>
<protein>
    <submittedName>
        <fullName evidence="7">Proton-gated ion channel</fullName>
    </submittedName>
</protein>
<evidence type="ECO:0000256" key="5">
    <source>
        <dbReference type="SAM" id="Phobius"/>
    </source>
</evidence>
<evidence type="ECO:0000259" key="6">
    <source>
        <dbReference type="Pfam" id="PF02931"/>
    </source>
</evidence>
<evidence type="ECO:0000313" key="7">
    <source>
        <dbReference type="EMBL" id="SPJ26858.1"/>
    </source>
</evidence>
<feature type="transmembrane region" description="Helical" evidence="5">
    <location>
        <begin position="317"/>
        <end position="340"/>
    </location>
</feature>
<organism evidence="7 8">
    <name type="scientific">Falsiruegeria mediterranea M17</name>
    <dbReference type="NCBI Taxonomy" id="1200281"/>
    <lineage>
        <taxon>Bacteria</taxon>
        <taxon>Pseudomonadati</taxon>
        <taxon>Pseudomonadota</taxon>
        <taxon>Alphaproteobacteria</taxon>
        <taxon>Rhodobacterales</taxon>
        <taxon>Roseobacteraceae</taxon>
        <taxon>Falsiruegeria</taxon>
    </lineage>
</organism>
<dbReference type="Proteomes" id="UP000244898">
    <property type="component" value="Unassembled WGS sequence"/>
</dbReference>
<evidence type="ECO:0000256" key="1">
    <source>
        <dbReference type="ARBA" id="ARBA00004141"/>
    </source>
</evidence>
<dbReference type="Pfam" id="PF02931">
    <property type="entry name" value="Neur_chan_LBD"/>
    <property type="match status" value="1"/>
</dbReference>
<keyword evidence="3 5" id="KW-1133">Transmembrane helix</keyword>
<dbReference type="InterPro" id="IPR006201">
    <property type="entry name" value="Neur_channel"/>
</dbReference>
<dbReference type="InterPro" id="IPR036734">
    <property type="entry name" value="Neur_chan_lig-bd_sf"/>
</dbReference>
<keyword evidence="4 5" id="KW-0472">Membrane</keyword>
<dbReference type="Gene3D" id="1.20.58.390">
    <property type="entry name" value="Neurotransmitter-gated ion-channel transmembrane domain"/>
    <property type="match status" value="1"/>
</dbReference>
<dbReference type="InterPro" id="IPR036719">
    <property type="entry name" value="Neuro-gated_channel_TM_sf"/>
</dbReference>
<feature type="transmembrane region" description="Helical" evidence="5">
    <location>
        <begin position="288"/>
        <end position="305"/>
    </location>
</feature>
<evidence type="ECO:0000313" key="8">
    <source>
        <dbReference type="Proteomes" id="UP000244898"/>
    </source>
</evidence>
<dbReference type="GO" id="GO:0004888">
    <property type="term" value="F:transmembrane signaling receptor activity"/>
    <property type="evidence" value="ECO:0007669"/>
    <property type="project" value="InterPro"/>
</dbReference>
<dbReference type="Gene3D" id="2.70.170.10">
    <property type="entry name" value="Neurotransmitter-gated ion-channel ligand-binding domain"/>
    <property type="match status" value="1"/>
</dbReference>
<gene>
    <name evidence="7" type="primary">glvI</name>
    <name evidence="7" type="ORF">TRM7615_00327</name>
</gene>
<dbReference type="GO" id="GO:0016020">
    <property type="term" value="C:membrane"/>
    <property type="evidence" value="ECO:0007669"/>
    <property type="project" value="UniProtKB-SubCell"/>
</dbReference>
<feature type="transmembrane region" description="Helical" evidence="5">
    <location>
        <begin position="257"/>
        <end position="281"/>
    </location>
</feature>
<feature type="transmembrane region" description="Helical" evidence="5">
    <location>
        <begin position="361"/>
        <end position="381"/>
    </location>
</feature>
<feature type="domain" description="Neurotransmitter-gated ion-channel ligand-binding" evidence="6">
    <location>
        <begin position="59"/>
        <end position="252"/>
    </location>
</feature>
<dbReference type="SUPFAM" id="SSF63712">
    <property type="entry name" value="Nicotinic receptor ligand binding domain-like"/>
    <property type="match status" value="1"/>
</dbReference>
<dbReference type="GO" id="GO:0005230">
    <property type="term" value="F:extracellular ligand-gated monoatomic ion channel activity"/>
    <property type="evidence" value="ECO:0007669"/>
    <property type="project" value="InterPro"/>
</dbReference>
<evidence type="ECO:0000256" key="3">
    <source>
        <dbReference type="ARBA" id="ARBA00022989"/>
    </source>
</evidence>
<dbReference type="SUPFAM" id="SSF90112">
    <property type="entry name" value="Neurotransmitter-gated ion-channel transmembrane pore"/>
    <property type="match status" value="1"/>
</dbReference>